<organism evidence="2 3">
    <name type="scientific">Dimorphilus gyrociliatus</name>
    <dbReference type="NCBI Taxonomy" id="2664684"/>
    <lineage>
        <taxon>Eukaryota</taxon>
        <taxon>Metazoa</taxon>
        <taxon>Spiralia</taxon>
        <taxon>Lophotrochozoa</taxon>
        <taxon>Annelida</taxon>
        <taxon>Polychaeta</taxon>
        <taxon>Polychaeta incertae sedis</taxon>
        <taxon>Dinophilidae</taxon>
        <taxon>Dimorphilus</taxon>
    </lineage>
</organism>
<dbReference type="InterPro" id="IPR011989">
    <property type="entry name" value="ARM-like"/>
</dbReference>
<feature type="transmembrane region" description="Helical" evidence="1">
    <location>
        <begin position="33"/>
        <end position="58"/>
    </location>
</feature>
<evidence type="ECO:0000256" key="1">
    <source>
        <dbReference type="SAM" id="Phobius"/>
    </source>
</evidence>
<dbReference type="AlphaFoldDB" id="A0A7I8VIH1"/>
<reference evidence="2 3" key="1">
    <citation type="submission" date="2020-08" db="EMBL/GenBank/DDBJ databases">
        <authorList>
            <person name="Hejnol A."/>
        </authorList>
    </citation>
    <scope>NUCLEOTIDE SEQUENCE [LARGE SCALE GENOMIC DNA]</scope>
</reference>
<keyword evidence="1" id="KW-0472">Membrane</keyword>
<dbReference type="PANTHER" id="PTHR46043:SF13">
    <property type="entry name" value="ARM REPEAT SUPERFAMILY PROTEIN"/>
    <property type="match status" value="1"/>
</dbReference>
<accession>A0A7I8VIH1</accession>
<keyword evidence="3" id="KW-1185">Reference proteome</keyword>
<dbReference type="Proteomes" id="UP000549394">
    <property type="component" value="Unassembled WGS sequence"/>
</dbReference>
<comment type="caution">
    <text evidence="2">The sequence shown here is derived from an EMBL/GenBank/DDBJ whole genome shotgun (WGS) entry which is preliminary data.</text>
</comment>
<gene>
    <name evidence="2" type="ORF">DGYR_LOCUS4215</name>
</gene>
<sequence length="435" mass="49367">MAVDVYFASAEIVKLVKDGCDDAKFDGDCTHKIIYSAVYFPVNAICLFVASVFIWILFWNMKIEYGDFIEKLLVQSRDIEELVQQARNGSNKEKRIAAFELATLAATSDDNKFKIVANDGLDILTQLALSRDESTREQAVEAINEMIMIPSIQESFIEKGGITTMSALLRTNNSRLVANASSAIQIIVSETDENKVAFADRQGLQDLAYAAKRATISTQRLIAAIFLELSIHRVVRNKMTTTNQLFEALEELAQSNDPQIQRNALQTLEILAMENSDRICEREQLLFMLLDIPSLTVDEIVYQLTSRILLYYAQNPLTCESMLNHPRFKETMTVFAKTKEVGLQRSTIRIINFTFELPHLKEKAQSIRIEDTLNVLKKHFAEREIWDLADESLRYLNEETTLSRIPNMTSKEKIARMDFNEFGSKASLRSGPSSS</sequence>
<dbReference type="OrthoDB" id="7537227at2759"/>
<keyword evidence="1" id="KW-1133">Transmembrane helix</keyword>
<dbReference type="SUPFAM" id="SSF48371">
    <property type="entry name" value="ARM repeat"/>
    <property type="match status" value="1"/>
</dbReference>
<evidence type="ECO:0000313" key="2">
    <source>
        <dbReference type="EMBL" id="CAD5115474.1"/>
    </source>
</evidence>
<dbReference type="EMBL" id="CAJFCJ010000006">
    <property type="protein sequence ID" value="CAD5115474.1"/>
    <property type="molecule type" value="Genomic_DNA"/>
</dbReference>
<name>A0A7I8VIH1_9ANNE</name>
<dbReference type="Gene3D" id="1.25.10.10">
    <property type="entry name" value="Leucine-rich Repeat Variant"/>
    <property type="match status" value="1"/>
</dbReference>
<dbReference type="PANTHER" id="PTHR46043">
    <property type="entry name" value="ARM REPEAT SUPERFAMILY PROTEIN"/>
    <property type="match status" value="1"/>
</dbReference>
<protein>
    <submittedName>
        <fullName evidence="2">DgyrCDS4444</fullName>
    </submittedName>
</protein>
<dbReference type="InterPro" id="IPR016024">
    <property type="entry name" value="ARM-type_fold"/>
</dbReference>
<evidence type="ECO:0000313" key="3">
    <source>
        <dbReference type="Proteomes" id="UP000549394"/>
    </source>
</evidence>
<keyword evidence="1" id="KW-0812">Transmembrane</keyword>
<proteinExistence type="predicted"/>